<protein>
    <submittedName>
        <fullName evidence="1">Uncharacterized protein</fullName>
    </submittedName>
</protein>
<keyword evidence="2" id="KW-1185">Reference proteome</keyword>
<evidence type="ECO:0000313" key="1">
    <source>
        <dbReference type="EMBL" id="MDI5963985.1"/>
    </source>
</evidence>
<evidence type="ECO:0000313" key="2">
    <source>
        <dbReference type="Proteomes" id="UP001156398"/>
    </source>
</evidence>
<dbReference type="RefSeq" id="WP_271326030.1">
    <property type="nucleotide sequence ID" value="NZ_JAAGKO020000019.1"/>
</dbReference>
<dbReference type="EMBL" id="JAAGKO020000019">
    <property type="protein sequence ID" value="MDI5963985.1"/>
    <property type="molecule type" value="Genomic_DNA"/>
</dbReference>
<proteinExistence type="predicted"/>
<comment type="caution">
    <text evidence="1">The sequence shown here is derived from an EMBL/GenBank/DDBJ whole genome shotgun (WGS) entry which is preliminary data.</text>
</comment>
<organism evidence="1 2">
    <name type="scientific">Streptantibioticus silvisoli</name>
    <dbReference type="NCBI Taxonomy" id="2705255"/>
    <lineage>
        <taxon>Bacteria</taxon>
        <taxon>Bacillati</taxon>
        <taxon>Actinomycetota</taxon>
        <taxon>Actinomycetes</taxon>
        <taxon>Kitasatosporales</taxon>
        <taxon>Streptomycetaceae</taxon>
        <taxon>Streptantibioticus</taxon>
    </lineage>
</organism>
<dbReference type="Proteomes" id="UP001156398">
    <property type="component" value="Unassembled WGS sequence"/>
</dbReference>
<reference evidence="1 2" key="1">
    <citation type="submission" date="2023-05" db="EMBL/GenBank/DDBJ databases">
        <title>Streptantibioticus silvisoli sp. nov., acidotolerant actinomycetes 1 from pine litter.</title>
        <authorList>
            <person name="Swiecimska M."/>
            <person name="Golinska P."/>
            <person name="Sangal V."/>
            <person name="Wachnowicz B."/>
            <person name="Goodfellow M."/>
        </authorList>
    </citation>
    <scope>NUCLEOTIDE SEQUENCE [LARGE SCALE GENOMIC DNA]</scope>
    <source>
        <strain evidence="1 2">SL54</strain>
    </source>
</reference>
<name>A0ABT6W0R3_9ACTN</name>
<gene>
    <name evidence="1" type="ORF">POF43_014890</name>
</gene>
<accession>A0ABT6W0R3</accession>
<sequence length="306" mass="31696">MSTVIGATGADLLLPVPDRDTPAALVLGAPADQSLDDALETAWSALQAVGHLVVVVPAALSAAHRGRLRAVRSLLESDRMALVDIDLPPLATALLVEQLRRISPYDLGPGVIASAARLLAHYLHAGAVLGSVAKLDRVDVGLGTHLKSLLPGARFAVQAAPAASLTQLADDTRLPGPDYATGLAWAAPAGHSGRGHAAGHPPAGPGLGEEWVKDRLAADWKCQYVRQVPLPEGSARWWGTAKVVEFAAYIADVGVLYQLVGSAHRAPCRWCGLELVGDRCAFCSSPLTTAAPAPAPAGNPSRRHGG</sequence>